<dbReference type="RefSeq" id="WP_175517375.1">
    <property type="nucleotide sequence ID" value="NZ_FOQD01000007.1"/>
</dbReference>
<comment type="catalytic activity">
    <reaction evidence="1">
        <text>[protein]-peptidylproline (omega=180) = [protein]-peptidylproline (omega=0)</text>
        <dbReference type="Rhea" id="RHEA:16237"/>
        <dbReference type="Rhea" id="RHEA-COMP:10747"/>
        <dbReference type="Rhea" id="RHEA-COMP:10748"/>
        <dbReference type="ChEBI" id="CHEBI:83833"/>
        <dbReference type="ChEBI" id="CHEBI:83834"/>
        <dbReference type="EC" id="5.2.1.8"/>
    </reaction>
</comment>
<dbReference type="AlphaFoldDB" id="A0A1I3H0J2"/>
<feature type="compositionally biased region" description="Low complexity" evidence="7">
    <location>
        <begin position="361"/>
        <end position="372"/>
    </location>
</feature>
<keyword evidence="8" id="KW-0472">Membrane</keyword>
<dbReference type="Gene3D" id="1.10.4030.10">
    <property type="entry name" value="Porin chaperone SurA, peptide-binding domain"/>
    <property type="match status" value="1"/>
</dbReference>
<dbReference type="PROSITE" id="PS50198">
    <property type="entry name" value="PPIC_PPIASE_2"/>
    <property type="match status" value="1"/>
</dbReference>
<evidence type="ECO:0000256" key="4">
    <source>
        <dbReference type="ARBA" id="ARBA00023110"/>
    </source>
</evidence>
<sequence length="372" mass="41520">MSERIHSTEAAVKPRARRKFVPILTGTAILLVAAGVWLQFFRAHPAASQTAGSDVGKATLANTSTSARVLAKVNGQSITYDVVARECVSRHGQEVLDTMINRLIIQQECERRGVTVTMEEVEQEIANTAKKFNLPIDTWYKMLESERHLTREQYQQDVIWPMIALKKLAGQNVEVTEEDMRIGFERDYGTRVKARLILVDGNMRQASQIWERCQETPDDFDRIAREYSADPNTRPLGGVIPPIRMHGGSKQVEDQAFRLKPGEISPVIQVAENRYVILKCEGHTEPVVKEIREVWEDLRNQLIEEKTQKSVAKVFEEVKDQSRVDNFLTNRSTGGRPVQPAGGAVKGPAAQTVLPASGVQPATATRPGAATR</sequence>
<evidence type="ECO:0000256" key="2">
    <source>
        <dbReference type="ARBA" id="ARBA00013194"/>
    </source>
</evidence>
<keyword evidence="5 6" id="KW-0413">Isomerase</keyword>
<name>A0A1I3H0J2_9PLAN</name>
<evidence type="ECO:0000256" key="8">
    <source>
        <dbReference type="SAM" id="Phobius"/>
    </source>
</evidence>
<dbReference type="InterPro" id="IPR046357">
    <property type="entry name" value="PPIase_dom_sf"/>
</dbReference>
<evidence type="ECO:0000256" key="7">
    <source>
        <dbReference type="SAM" id="MobiDB-lite"/>
    </source>
</evidence>
<reference evidence="11" key="1">
    <citation type="submission" date="2016-10" db="EMBL/GenBank/DDBJ databases">
        <authorList>
            <person name="Varghese N."/>
            <person name="Submissions S."/>
        </authorList>
    </citation>
    <scope>NUCLEOTIDE SEQUENCE [LARGE SCALE GENOMIC DNA]</scope>
    <source>
        <strain evidence="11">DSM 26348</strain>
    </source>
</reference>
<feature type="domain" description="PpiC" evidence="9">
    <location>
        <begin position="189"/>
        <end position="281"/>
    </location>
</feature>
<proteinExistence type="predicted"/>
<keyword evidence="4 6" id="KW-0697">Rotamase</keyword>
<dbReference type="SUPFAM" id="SSF54534">
    <property type="entry name" value="FKBP-like"/>
    <property type="match status" value="1"/>
</dbReference>
<dbReference type="PANTHER" id="PTHR47245">
    <property type="entry name" value="PEPTIDYLPROLYL ISOMERASE"/>
    <property type="match status" value="1"/>
</dbReference>
<evidence type="ECO:0000256" key="5">
    <source>
        <dbReference type="ARBA" id="ARBA00023235"/>
    </source>
</evidence>
<dbReference type="InterPro" id="IPR027304">
    <property type="entry name" value="Trigger_fact/SurA_dom_sf"/>
</dbReference>
<dbReference type="InterPro" id="IPR000297">
    <property type="entry name" value="PPIase_PpiC"/>
</dbReference>
<keyword evidence="3" id="KW-0732">Signal</keyword>
<keyword evidence="11" id="KW-1185">Reference proteome</keyword>
<dbReference type="Pfam" id="PF00639">
    <property type="entry name" value="Rotamase"/>
    <property type="match status" value="1"/>
</dbReference>
<dbReference type="PANTHER" id="PTHR47245:SF1">
    <property type="entry name" value="FOLDASE PROTEIN PRSA"/>
    <property type="match status" value="1"/>
</dbReference>
<evidence type="ECO:0000313" key="11">
    <source>
        <dbReference type="Proteomes" id="UP000199518"/>
    </source>
</evidence>
<evidence type="ECO:0000256" key="1">
    <source>
        <dbReference type="ARBA" id="ARBA00000971"/>
    </source>
</evidence>
<dbReference type="InterPro" id="IPR050245">
    <property type="entry name" value="PrsA_foldase"/>
</dbReference>
<feature type="transmembrane region" description="Helical" evidence="8">
    <location>
        <begin position="20"/>
        <end position="40"/>
    </location>
</feature>
<evidence type="ECO:0000256" key="6">
    <source>
        <dbReference type="PROSITE-ProRule" id="PRU00278"/>
    </source>
</evidence>
<evidence type="ECO:0000256" key="3">
    <source>
        <dbReference type="ARBA" id="ARBA00022729"/>
    </source>
</evidence>
<dbReference type="Proteomes" id="UP000199518">
    <property type="component" value="Unassembled WGS sequence"/>
</dbReference>
<keyword evidence="8" id="KW-1133">Transmembrane helix</keyword>
<dbReference type="EMBL" id="FOQD01000007">
    <property type="protein sequence ID" value="SFI29181.1"/>
    <property type="molecule type" value="Genomic_DNA"/>
</dbReference>
<evidence type="ECO:0000259" key="9">
    <source>
        <dbReference type="PROSITE" id="PS50198"/>
    </source>
</evidence>
<dbReference type="GO" id="GO:0003755">
    <property type="term" value="F:peptidyl-prolyl cis-trans isomerase activity"/>
    <property type="evidence" value="ECO:0007669"/>
    <property type="project" value="UniProtKB-KW"/>
</dbReference>
<keyword evidence="8" id="KW-0812">Transmembrane</keyword>
<gene>
    <name evidence="10" type="ORF">SAMN05421753_107202</name>
</gene>
<dbReference type="SUPFAM" id="SSF109998">
    <property type="entry name" value="Triger factor/SurA peptide-binding domain-like"/>
    <property type="match status" value="1"/>
</dbReference>
<organism evidence="10 11">
    <name type="scientific">Planctomicrobium piriforme</name>
    <dbReference type="NCBI Taxonomy" id="1576369"/>
    <lineage>
        <taxon>Bacteria</taxon>
        <taxon>Pseudomonadati</taxon>
        <taxon>Planctomycetota</taxon>
        <taxon>Planctomycetia</taxon>
        <taxon>Planctomycetales</taxon>
        <taxon>Planctomycetaceae</taxon>
        <taxon>Planctomicrobium</taxon>
    </lineage>
</organism>
<dbReference type="STRING" id="1576369.SAMN05421753_107202"/>
<protein>
    <recommendedName>
        <fullName evidence="2">peptidylprolyl isomerase</fullName>
        <ecNumber evidence="2">5.2.1.8</ecNumber>
    </recommendedName>
</protein>
<dbReference type="EC" id="5.2.1.8" evidence="2"/>
<evidence type="ECO:0000313" key="10">
    <source>
        <dbReference type="EMBL" id="SFI29181.1"/>
    </source>
</evidence>
<dbReference type="Gene3D" id="3.10.50.40">
    <property type="match status" value="1"/>
</dbReference>
<feature type="region of interest" description="Disordered" evidence="7">
    <location>
        <begin position="327"/>
        <end position="372"/>
    </location>
</feature>
<accession>A0A1I3H0J2</accession>